<reference evidence="2" key="1">
    <citation type="journal article" date="2014" name="Front. Microbiol.">
        <title>High frequency of phylogenetically diverse reductive dehalogenase-homologous genes in deep subseafloor sedimentary metagenomes.</title>
        <authorList>
            <person name="Kawai M."/>
            <person name="Futagami T."/>
            <person name="Toyoda A."/>
            <person name="Takaki Y."/>
            <person name="Nishi S."/>
            <person name="Hori S."/>
            <person name="Arai W."/>
            <person name="Tsubouchi T."/>
            <person name="Morono Y."/>
            <person name="Uchiyama I."/>
            <person name="Ito T."/>
            <person name="Fujiyama A."/>
            <person name="Inagaki F."/>
            <person name="Takami H."/>
        </authorList>
    </citation>
    <scope>NUCLEOTIDE SEQUENCE</scope>
    <source>
        <strain evidence="2">Expedition CK06-06</strain>
    </source>
</reference>
<dbReference type="EMBL" id="BARU01006063">
    <property type="protein sequence ID" value="GAH44764.1"/>
    <property type="molecule type" value="Genomic_DNA"/>
</dbReference>
<feature type="region of interest" description="Disordered" evidence="1">
    <location>
        <begin position="51"/>
        <end position="75"/>
    </location>
</feature>
<comment type="caution">
    <text evidence="2">The sequence shown here is derived from an EMBL/GenBank/DDBJ whole genome shotgun (WGS) entry which is preliminary data.</text>
</comment>
<protein>
    <submittedName>
        <fullName evidence="2">Uncharacterized protein</fullName>
    </submittedName>
</protein>
<feature type="compositionally biased region" description="Low complexity" evidence="1">
    <location>
        <begin position="60"/>
        <end position="75"/>
    </location>
</feature>
<sequence length="75" mass="8292">MSAPQDEFEDSIIGDVRKARAKLLAECGNDLGKLVNRLIAEQNEHAKRVVNLRERKVATPRRSSLAPRPSPLSGD</sequence>
<name>X1GT17_9ZZZZ</name>
<evidence type="ECO:0000256" key="1">
    <source>
        <dbReference type="SAM" id="MobiDB-lite"/>
    </source>
</evidence>
<gene>
    <name evidence="2" type="ORF">S03H2_11912</name>
</gene>
<proteinExistence type="predicted"/>
<accession>X1GT17</accession>
<evidence type="ECO:0000313" key="2">
    <source>
        <dbReference type="EMBL" id="GAH44764.1"/>
    </source>
</evidence>
<organism evidence="2">
    <name type="scientific">marine sediment metagenome</name>
    <dbReference type="NCBI Taxonomy" id="412755"/>
    <lineage>
        <taxon>unclassified sequences</taxon>
        <taxon>metagenomes</taxon>
        <taxon>ecological metagenomes</taxon>
    </lineage>
</organism>
<dbReference type="AlphaFoldDB" id="X1GT17"/>